<feature type="transmembrane region" description="Helical" evidence="1">
    <location>
        <begin position="229"/>
        <end position="248"/>
    </location>
</feature>
<dbReference type="KEGG" id="daur:Daura_11220"/>
<dbReference type="OrthoDB" id="3320248at2"/>
<dbReference type="EMBL" id="CP073767">
    <property type="protein sequence ID" value="UWZ56686.1"/>
    <property type="molecule type" value="Genomic_DNA"/>
</dbReference>
<keyword evidence="4" id="KW-1185">Reference proteome</keyword>
<name>A0A9Q9IJC7_9ACTN</name>
<accession>A0A9Q9IJC7</accession>
<proteinExistence type="predicted"/>
<evidence type="ECO:0000313" key="3">
    <source>
        <dbReference type="EMBL" id="UWZ56686.1"/>
    </source>
</evidence>
<dbReference type="RefSeq" id="WP_063745567.1">
    <property type="nucleotide sequence ID" value="NZ_CP073767.1"/>
</dbReference>
<feature type="transmembrane region" description="Helical" evidence="1">
    <location>
        <begin position="178"/>
        <end position="195"/>
    </location>
</feature>
<protein>
    <submittedName>
        <fullName evidence="3">DUF2029 domain-containing protein</fullName>
    </submittedName>
</protein>
<dbReference type="AlphaFoldDB" id="A0A9Q9IJC7"/>
<evidence type="ECO:0000259" key="2">
    <source>
        <dbReference type="Pfam" id="PF19830"/>
    </source>
</evidence>
<dbReference type="Pfam" id="PF19830">
    <property type="entry name" value="DUF6311"/>
    <property type="match status" value="1"/>
</dbReference>
<feature type="transmembrane region" description="Helical" evidence="1">
    <location>
        <begin position="12"/>
        <end position="33"/>
    </location>
</feature>
<evidence type="ECO:0000256" key="1">
    <source>
        <dbReference type="SAM" id="Phobius"/>
    </source>
</evidence>
<keyword evidence="1" id="KW-0472">Membrane</keyword>
<dbReference type="InterPro" id="IPR046278">
    <property type="entry name" value="DUF6311"/>
</dbReference>
<dbReference type="Proteomes" id="UP001058003">
    <property type="component" value="Chromosome"/>
</dbReference>
<sequence>MDEGRSRGRWLADVLAVGGYLAGAVVLCGRLLAHPGQRLPYTPGDRILAEYFLAWAARSVRHGSNPFVLDRLNAPAGVNGMANTTMLGLGLPMSPVTLLAGPGIAFDVLVVLTLAATGATWYWLLSRHVVDSPVAAWAGGLVAAFAPSVANHATFHPNLTAQFLVPVIVWRVVKLRDAPVRGGLILAALVVWQVFINEETLFITALAVGLFGILWLVQRPREVRLPSVLAGLGVTLLVTAVLLAYPLWWQFFGANAYRGGEHQMTAFHTDLLGLTSFSRNSVAVRYSEFPPAPGFSAEQHGHFGWPLVIAVAAVVAWRWREPLVRSLAVTGAVFAVLSLGNELTVRGEGTGVTGPYALLRGLPLFDTLLPTRLGEAATWAVAPLVAIGLDRLPAAAGTRVLKVGLVAAVLVPAAPVPIKVFDRPPVPAFITSGDWRSYVHAQESVLVVPLATFEHWTAMSWATATGADLRMSHGYFLGPAGGVRGRHATVGAPVRPTDRLINAATGSRQVQPVTDADREQARLDLAYWRTSIILAPTGPAAAAERGTLDALFGPGREVGGLWLWDVRNR</sequence>
<reference evidence="3" key="1">
    <citation type="submission" date="2021-04" db="EMBL/GenBank/DDBJ databases">
        <title>Dactylosporangium aurantiacum NRRL B-8018 full assembly.</title>
        <authorList>
            <person name="Hartkoorn R.C."/>
            <person name="Beaudoing E."/>
            <person name="Hot D."/>
        </authorList>
    </citation>
    <scope>NUCLEOTIDE SEQUENCE</scope>
    <source>
        <strain evidence="3">NRRL B-8018</strain>
    </source>
</reference>
<gene>
    <name evidence="3" type="ORF">Daura_11220</name>
</gene>
<feature type="transmembrane region" description="Helical" evidence="1">
    <location>
        <begin position="201"/>
        <end position="217"/>
    </location>
</feature>
<evidence type="ECO:0000313" key="4">
    <source>
        <dbReference type="Proteomes" id="UP001058003"/>
    </source>
</evidence>
<feature type="domain" description="DUF6311" evidence="2">
    <location>
        <begin position="107"/>
        <end position="348"/>
    </location>
</feature>
<organism evidence="3 4">
    <name type="scientific">Dactylosporangium aurantiacum</name>
    <dbReference type="NCBI Taxonomy" id="35754"/>
    <lineage>
        <taxon>Bacteria</taxon>
        <taxon>Bacillati</taxon>
        <taxon>Actinomycetota</taxon>
        <taxon>Actinomycetes</taxon>
        <taxon>Micromonosporales</taxon>
        <taxon>Micromonosporaceae</taxon>
        <taxon>Dactylosporangium</taxon>
    </lineage>
</organism>
<keyword evidence="1" id="KW-1133">Transmembrane helix</keyword>
<keyword evidence="1" id="KW-0812">Transmembrane</keyword>
<feature type="transmembrane region" description="Helical" evidence="1">
    <location>
        <begin position="99"/>
        <end position="124"/>
    </location>
</feature>